<evidence type="ECO:0000313" key="4">
    <source>
        <dbReference type="Proteomes" id="UP000386466"/>
    </source>
</evidence>
<proteinExistence type="predicted"/>
<feature type="compositionally biased region" description="Basic residues" evidence="1">
    <location>
        <begin position="53"/>
        <end position="64"/>
    </location>
</feature>
<evidence type="ECO:0000256" key="1">
    <source>
        <dbReference type="SAM" id="MobiDB-lite"/>
    </source>
</evidence>
<name>A0A485NLY4_LYNPA</name>
<protein>
    <submittedName>
        <fullName evidence="3">Disabled homolog 2-interacting protein isoform 1</fullName>
    </submittedName>
</protein>
<evidence type="ECO:0000313" key="3">
    <source>
        <dbReference type="EMBL" id="VFV34771.1"/>
    </source>
</evidence>
<feature type="domain" description="Ras/Rap GTPase-activating protein SynGAP-like PH" evidence="2">
    <location>
        <begin position="42"/>
        <end position="89"/>
    </location>
</feature>
<dbReference type="InterPro" id="IPR057606">
    <property type="entry name" value="SynGAP1-like_PH"/>
</dbReference>
<dbReference type="Proteomes" id="UP000386466">
    <property type="component" value="Unassembled WGS sequence"/>
</dbReference>
<dbReference type="Pfam" id="PF25321">
    <property type="entry name" value="PH_RASGAP"/>
    <property type="match status" value="1"/>
</dbReference>
<feature type="region of interest" description="Disordered" evidence="1">
    <location>
        <begin position="1"/>
        <end position="72"/>
    </location>
</feature>
<dbReference type="AlphaFoldDB" id="A0A485NLY4"/>
<feature type="compositionally biased region" description="Polar residues" evidence="1">
    <location>
        <begin position="31"/>
        <end position="45"/>
    </location>
</feature>
<reference evidence="3 4" key="1">
    <citation type="submission" date="2019-01" db="EMBL/GenBank/DDBJ databases">
        <authorList>
            <person name="Alioto T."/>
            <person name="Alioto T."/>
        </authorList>
    </citation>
    <scope>NUCLEOTIDE SEQUENCE [LARGE SCALE GENOMIC DNA]</scope>
</reference>
<organism evidence="3 4">
    <name type="scientific">Lynx pardinus</name>
    <name type="common">Iberian lynx</name>
    <name type="synonym">Felis pardina</name>
    <dbReference type="NCBI Taxonomy" id="191816"/>
    <lineage>
        <taxon>Eukaryota</taxon>
        <taxon>Metazoa</taxon>
        <taxon>Chordata</taxon>
        <taxon>Craniata</taxon>
        <taxon>Vertebrata</taxon>
        <taxon>Euteleostomi</taxon>
        <taxon>Mammalia</taxon>
        <taxon>Eutheria</taxon>
        <taxon>Laurasiatheria</taxon>
        <taxon>Carnivora</taxon>
        <taxon>Feliformia</taxon>
        <taxon>Felidae</taxon>
        <taxon>Felinae</taxon>
        <taxon>Lynx</taxon>
    </lineage>
</organism>
<accession>A0A485NLY4</accession>
<dbReference type="EMBL" id="CAAGRJ010020208">
    <property type="protein sequence ID" value="VFV34771.1"/>
    <property type="molecule type" value="Genomic_DNA"/>
</dbReference>
<evidence type="ECO:0000259" key="2">
    <source>
        <dbReference type="Pfam" id="PF25321"/>
    </source>
</evidence>
<sequence>MEPDSLLDQDDSYESPQERPGSRRSLPGSLSEKNPSMEPSATTPFRVTGFLSRRLKGSIKRTKSQPKLDRNHSFRHILPGFRSAAAATAAAAAAADNER</sequence>
<gene>
    <name evidence="3" type="ORF">LYPA_23C020927</name>
</gene>
<keyword evidence="4" id="KW-1185">Reference proteome</keyword>
<feature type="compositionally biased region" description="Acidic residues" evidence="1">
    <location>
        <begin position="1"/>
        <end position="13"/>
    </location>
</feature>